<protein>
    <recommendedName>
        <fullName evidence="8">Pyruvate dehydrogenase E1 component subunit alpha</fullName>
        <ecNumber evidence="8">1.2.4.1</ecNumber>
    </recommendedName>
</protein>
<evidence type="ECO:0000256" key="8">
    <source>
        <dbReference type="RuleBase" id="RU361139"/>
    </source>
</evidence>
<evidence type="ECO:0000256" key="3">
    <source>
        <dbReference type="ARBA" id="ARBA00023002"/>
    </source>
</evidence>
<reference evidence="11 12" key="1">
    <citation type="submission" date="2024-09" db="EMBL/GenBank/DDBJ databases">
        <title>Chromosome-scale assembly of Riccia sorocarpa.</title>
        <authorList>
            <person name="Paukszto L."/>
        </authorList>
    </citation>
    <scope>NUCLEOTIDE SEQUENCE [LARGE SCALE GENOMIC DNA]</scope>
    <source>
        <strain evidence="11">LP-2024</strain>
        <tissue evidence="11">Aerial parts of the thallus</tissue>
    </source>
</reference>
<dbReference type="SUPFAM" id="SSF52518">
    <property type="entry name" value="Thiamin diphosphate-binding fold (THDP-binding)"/>
    <property type="match status" value="1"/>
</dbReference>
<keyword evidence="5 8" id="KW-0670">Pyruvate</keyword>
<accession>A0ABD3IDR2</accession>
<dbReference type="EMBL" id="JBJQOH010000001">
    <property type="protein sequence ID" value="KAL3701848.1"/>
    <property type="molecule type" value="Genomic_DNA"/>
</dbReference>
<evidence type="ECO:0000313" key="11">
    <source>
        <dbReference type="EMBL" id="KAL3701848.1"/>
    </source>
</evidence>
<dbReference type="PANTHER" id="PTHR11516:SF61">
    <property type="entry name" value="DEHYDROGENASE E1 COMPONENT DOMAIN-CONTAINING PROTEIN"/>
    <property type="match status" value="1"/>
</dbReference>
<organism evidence="11 12">
    <name type="scientific">Riccia sorocarpa</name>
    <dbReference type="NCBI Taxonomy" id="122646"/>
    <lineage>
        <taxon>Eukaryota</taxon>
        <taxon>Viridiplantae</taxon>
        <taxon>Streptophyta</taxon>
        <taxon>Embryophyta</taxon>
        <taxon>Marchantiophyta</taxon>
        <taxon>Marchantiopsida</taxon>
        <taxon>Marchantiidae</taxon>
        <taxon>Marchantiales</taxon>
        <taxon>Ricciaceae</taxon>
        <taxon>Riccia</taxon>
    </lineage>
</organism>
<dbReference type="InterPro" id="IPR017597">
    <property type="entry name" value="Pyrv_DH_E1_asu_subgrp-y"/>
</dbReference>
<name>A0ABD3IDR2_9MARC</name>
<dbReference type="GO" id="GO:0004739">
    <property type="term" value="F:pyruvate dehydrogenase (acetyl-transferring) activity"/>
    <property type="evidence" value="ECO:0007669"/>
    <property type="project" value="UniProtKB-UniRule"/>
</dbReference>
<keyword evidence="3 8" id="KW-0560">Oxidoreductase</keyword>
<feature type="compositionally biased region" description="Low complexity" evidence="9">
    <location>
        <begin position="39"/>
        <end position="55"/>
    </location>
</feature>
<dbReference type="InterPro" id="IPR001017">
    <property type="entry name" value="DH_E1"/>
</dbReference>
<dbReference type="Pfam" id="PF00676">
    <property type="entry name" value="E1_dh"/>
    <property type="match status" value="1"/>
</dbReference>
<sequence>MRFRALRSGFKFQNVAGRSLRPGAGGVSAVGRNGDHLDSSLGAAKPSLSPSSSSSNYHTSRLSHNRGDCIRPIGVTRHVGAYTSRSIAAQAAEKQENDSASSKGGDIEVELLNPFKLHLLESGPPTHLHTNKDELMKMYRDMNVLRRMELKADQLFKTQQIRGFCHLYDGQEAIPAGMEAVLTYDDCVVTAYRDHGTFLGRGGTVFETFSELMGRKTGCSLGKGGSMHLFKKENNFYGGWGIVGTSGPLGTGLALALKYTKKPNVTVAIYGDGAANQGQLYEAQNMAALWNLPVIYLVENNHYGMGTAEWRASKQTTFFDRLHYIPGIKVDGMDAFSVKAAMQFAKDHCVAGKGPIVIECDTYRYHGHSMSDPGSTYRSRDEIQNFRQERDPIERVSKIIVKEGIASADDLKKLAKDIRREVEEEATKARDAPQPEEHELFSHIYRLDTGLVTYGCDRKKDVELA</sequence>
<evidence type="ECO:0000256" key="6">
    <source>
        <dbReference type="ARBA" id="ARBA00025211"/>
    </source>
</evidence>
<evidence type="ECO:0000256" key="2">
    <source>
        <dbReference type="ARBA" id="ARBA00011130"/>
    </source>
</evidence>
<evidence type="ECO:0000259" key="10">
    <source>
        <dbReference type="Pfam" id="PF00676"/>
    </source>
</evidence>
<comment type="function">
    <text evidence="6">The pyruvate dehydrogenase complex catalyzes the overall conversion of pyruvate to acetyl-CoA and CO(2). It contains multiple copies of three enzymatic components: pyruvate dehydrogenase (E1), dihydrolipoamide acetyltransferase (E2) and lipoamide dehydrogenase (E3).</text>
</comment>
<feature type="region of interest" description="Disordered" evidence="9">
    <location>
        <begin position="21"/>
        <end position="63"/>
    </location>
</feature>
<dbReference type="InterPro" id="IPR029061">
    <property type="entry name" value="THDP-binding"/>
</dbReference>
<gene>
    <name evidence="11" type="ORF">R1sor_019870</name>
</gene>
<comment type="caution">
    <text evidence="11">The sequence shown here is derived from an EMBL/GenBank/DDBJ whole genome shotgun (WGS) entry which is preliminary data.</text>
</comment>
<comment type="subunit">
    <text evidence="2">Tetramer of 2 alpha and 2 beta subunits.</text>
</comment>
<dbReference type="Gene3D" id="3.40.50.970">
    <property type="match status" value="1"/>
</dbReference>
<evidence type="ECO:0000313" key="12">
    <source>
        <dbReference type="Proteomes" id="UP001633002"/>
    </source>
</evidence>
<dbReference type="CDD" id="cd02000">
    <property type="entry name" value="TPP_E1_PDC_ADC_BCADC"/>
    <property type="match status" value="1"/>
</dbReference>
<dbReference type="AlphaFoldDB" id="A0ABD3IDR2"/>
<dbReference type="EC" id="1.2.4.1" evidence="8"/>
<dbReference type="PANTHER" id="PTHR11516">
    <property type="entry name" value="PYRUVATE DEHYDROGENASE E1 COMPONENT, ALPHA SUBUNIT BACTERIAL AND ORGANELLAR"/>
    <property type="match status" value="1"/>
</dbReference>
<dbReference type="Proteomes" id="UP001633002">
    <property type="component" value="Unassembled WGS sequence"/>
</dbReference>
<evidence type="ECO:0000256" key="4">
    <source>
        <dbReference type="ARBA" id="ARBA00023052"/>
    </source>
</evidence>
<comment type="cofactor">
    <cofactor evidence="1 8">
        <name>thiamine diphosphate</name>
        <dbReference type="ChEBI" id="CHEBI:58937"/>
    </cofactor>
</comment>
<feature type="domain" description="Dehydrogenase E1 component" evidence="10">
    <location>
        <begin position="140"/>
        <end position="436"/>
    </location>
</feature>
<evidence type="ECO:0000256" key="9">
    <source>
        <dbReference type="SAM" id="MobiDB-lite"/>
    </source>
</evidence>
<proteinExistence type="predicted"/>
<comment type="catalytic activity">
    <reaction evidence="7 8">
        <text>N(6)-[(R)-lipoyl]-L-lysyl-[protein] + pyruvate + H(+) = N(6)-[(R)-S(8)-acetyldihydrolipoyl]-L-lysyl-[protein] + CO2</text>
        <dbReference type="Rhea" id="RHEA:19189"/>
        <dbReference type="Rhea" id="RHEA-COMP:10474"/>
        <dbReference type="Rhea" id="RHEA-COMP:10478"/>
        <dbReference type="ChEBI" id="CHEBI:15361"/>
        <dbReference type="ChEBI" id="CHEBI:15378"/>
        <dbReference type="ChEBI" id="CHEBI:16526"/>
        <dbReference type="ChEBI" id="CHEBI:83099"/>
        <dbReference type="ChEBI" id="CHEBI:83111"/>
        <dbReference type="EC" id="1.2.4.1"/>
    </reaction>
</comment>
<evidence type="ECO:0000256" key="5">
    <source>
        <dbReference type="ARBA" id="ARBA00023317"/>
    </source>
</evidence>
<keyword evidence="4 8" id="KW-0786">Thiamine pyrophosphate</keyword>
<dbReference type="FunFam" id="3.40.50.970:FF:000013">
    <property type="entry name" value="Pyruvate dehydrogenase E1 component subunit alpha"/>
    <property type="match status" value="1"/>
</dbReference>
<evidence type="ECO:0000256" key="1">
    <source>
        <dbReference type="ARBA" id="ARBA00001964"/>
    </source>
</evidence>
<dbReference type="InterPro" id="IPR050642">
    <property type="entry name" value="PDH_E1_Alpha_Subunit"/>
</dbReference>
<dbReference type="NCBIfam" id="TIGR03182">
    <property type="entry name" value="PDH_E1_alph_y"/>
    <property type="match status" value="1"/>
</dbReference>
<keyword evidence="12" id="KW-1185">Reference proteome</keyword>
<evidence type="ECO:0000256" key="7">
    <source>
        <dbReference type="ARBA" id="ARBA00051231"/>
    </source>
</evidence>